<protein>
    <submittedName>
        <fullName evidence="1">Uncharacterized protein</fullName>
    </submittedName>
</protein>
<dbReference type="EMBL" id="MU276812">
    <property type="protein sequence ID" value="KAI0037639.1"/>
    <property type="molecule type" value="Genomic_DNA"/>
</dbReference>
<accession>A0ACB8R0L3</accession>
<feature type="non-terminal residue" evidence="1">
    <location>
        <position position="1"/>
    </location>
</feature>
<organism evidence="1 2">
    <name type="scientific">Auriscalpium vulgare</name>
    <dbReference type="NCBI Taxonomy" id="40419"/>
    <lineage>
        <taxon>Eukaryota</taxon>
        <taxon>Fungi</taxon>
        <taxon>Dikarya</taxon>
        <taxon>Basidiomycota</taxon>
        <taxon>Agaricomycotina</taxon>
        <taxon>Agaricomycetes</taxon>
        <taxon>Russulales</taxon>
        <taxon>Auriscalpiaceae</taxon>
        <taxon>Auriscalpium</taxon>
    </lineage>
</organism>
<dbReference type="Proteomes" id="UP000814033">
    <property type="component" value="Unassembled WGS sequence"/>
</dbReference>
<evidence type="ECO:0000313" key="1">
    <source>
        <dbReference type="EMBL" id="KAI0037639.1"/>
    </source>
</evidence>
<gene>
    <name evidence="1" type="ORF">FA95DRAFT_1578706</name>
</gene>
<evidence type="ECO:0000313" key="2">
    <source>
        <dbReference type="Proteomes" id="UP000814033"/>
    </source>
</evidence>
<proteinExistence type="predicted"/>
<sequence>PAYRWAGPESSGSREPAVSIPAVSGSRAESSAVQRLDSEAASQVTSRKRSRSPDDEVIDAQPALKKQRNGRSKGKRMSRSTANDLAVLSQPLQHSEQVEALPRGRQLATQYKRPKSLDKKEEDKQDAKRHRDAVMLAQQKAIIQNDELL</sequence>
<reference evidence="1" key="2">
    <citation type="journal article" date="2022" name="New Phytol.">
        <title>Evolutionary transition to the ectomycorrhizal habit in the genomes of a hyperdiverse lineage of mushroom-forming fungi.</title>
        <authorList>
            <person name="Looney B."/>
            <person name="Miyauchi S."/>
            <person name="Morin E."/>
            <person name="Drula E."/>
            <person name="Courty P.E."/>
            <person name="Kohler A."/>
            <person name="Kuo A."/>
            <person name="LaButti K."/>
            <person name="Pangilinan J."/>
            <person name="Lipzen A."/>
            <person name="Riley R."/>
            <person name="Andreopoulos W."/>
            <person name="He G."/>
            <person name="Johnson J."/>
            <person name="Nolan M."/>
            <person name="Tritt A."/>
            <person name="Barry K.W."/>
            <person name="Grigoriev I.V."/>
            <person name="Nagy L.G."/>
            <person name="Hibbett D."/>
            <person name="Henrissat B."/>
            <person name="Matheny P.B."/>
            <person name="Labbe J."/>
            <person name="Martin F.M."/>
        </authorList>
    </citation>
    <scope>NUCLEOTIDE SEQUENCE</scope>
    <source>
        <strain evidence="1">FP105234-sp</strain>
    </source>
</reference>
<name>A0ACB8R0L3_9AGAM</name>
<comment type="caution">
    <text evidence="1">The sequence shown here is derived from an EMBL/GenBank/DDBJ whole genome shotgun (WGS) entry which is preliminary data.</text>
</comment>
<reference evidence="1" key="1">
    <citation type="submission" date="2021-02" db="EMBL/GenBank/DDBJ databases">
        <authorList>
            <consortium name="DOE Joint Genome Institute"/>
            <person name="Ahrendt S."/>
            <person name="Looney B.P."/>
            <person name="Miyauchi S."/>
            <person name="Morin E."/>
            <person name="Drula E."/>
            <person name="Courty P.E."/>
            <person name="Chicoki N."/>
            <person name="Fauchery L."/>
            <person name="Kohler A."/>
            <person name="Kuo A."/>
            <person name="Labutti K."/>
            <person name="Pangilinan J."/>
            <person name="Lipzen A."/>
            <person name="Riley R."/>
            <person name="Andreopoulos W."/>
            <person name="He G."/>
            <person name="Johnson J."/>
            <person name="Barry K.W."/>
            <person name="Grigoriev I.V."/>
            <person name="Nagy L."/>
            <person name="Hibbett D."/>
            <person name="Henrissat B."/>
            <person name="Matheny P.B."/>
            <person name="Labbe J."/>
            <person name="Martin F."/>
        </authorList>
    </citation>
    <scope>NUCLEOTIDE SEQUENCE</scope>
    <source>
        <strain evidence="1">FP105234-sp</strain>
    </source>
</reference>
<keyword evidence="2" id="KW-1185">Reference proteome</keyword>